<comment type="catalytic activity">
    <reaction evidence="10 11">
        <text>RNA(n) + a ribonucleoside 5'-triphosphate = RNA(n+1) + diphosphate</text>
        <dbReference type="Rhea" id="RHEA:21248"/>
        <dbReference type="Rhea" id="RHEA-COMP:14527"/>
        <dbReference type="Rhea" id="RHEA-COMP:17342"/>
        <dbReference type="ChEBI" id="CHEBI:33019"/>
        <dbReference type="ChEBI" id="CHEBI:61557"/>
        <dbReference type="ChEBI" id="CHEBI:140395"/>
        <dbReference type="EC" id="2.7.7.6"/>
    </reaction>
</comment>
<proteinExistence type="inferred from homology"/>
<evidence type="ECO:0000256" key="6">
    <source>
        <dbReference type="ARBA" id="ARBA00022695"/>
    </source>
</evidence>
<evidence type="ECO:0000256" key="5">
    <source>
        <dbReference type="ARBA" id="ARBA00022679"/>
    </source>
</evidence>
<comment type="subunit">
    <text evidence="11">The RNAP catalytic core consists of 2 alpha, 1 beta, 1 beta' and 1 omega subunit. When a sigma factor is associated with the core the holoenzyme is formed, which can initiate transcription.</text>
</comment>
<evidence type="ECO:0000256" key="7">
    <source>
        <dbReference type="ARBA" id="ARBA00023163"/>
    </source>
</evidence>
<gene>
    <name evidence="11" type="primary">rpoZ</name>
    <name evidence="12" type="ORF">DEH80_13385</name>
</gene>
<dbReference type="GO" id="GO:0006351">
    <property type="term" value="P:DNA-templated transcription"/>
    <property type="evidence" value="ECO:0007669"/>
    <property type="project" value="UniProtKB-UniRule"/>
</dbReference>
<name>A0A383XRF8_9GAMM</name>
<dbReference type="OrthoDB" id="9796300at2"/>
<evidence type="ECO:0000313" key="12">
    <source>
        <dbReference type="EMBL" id="PWN55212.1"/>
    </source>
</evidence>
<keyword evidence="13" id="KW-1185">Reference proteome</keyword>
<evidence type="ECO:0000256" key="10">
    <source>
        <dbReference type="ARBA" id="ARBA00048552"/>
    </source>
</evidence>
<dbReference type="InterPro" id="IPR036161">
    <property type="entry name" value="RPB6/omega-like_sf"/>
</dbReference>
<dbReference type="GO" id="GO:0000428">
    <property type="term" value="C:DNA-directed RNA polymerase complex"/>
    <property type="evidence" value="ECO:0007669"/>
    <property type="project" value="UniProtKB-KW"/>
</dbReference>
<evidence type="ECO:0000256" key="8">
    <source>
        <dbReference type="ARBA" id="ARBA00029924"/>
    </source>
</evidence>
<dbReference type="SMART" id="SM01409">
    <property type="entry name" value="RNA_pol_Rpb6"/>
    <property type="match status" value="1"/>
</dbReference>
<comment type="similarity">
    <text evidence="1 11">Belongs to the RNA polymerase subunit omega family.</text>
</comment>
<dbReference type="PANTHER" id="PTHR34476">
    <property type="entry name" value="DNA-DIRECTED RNA POLYMERASE SUBUNIT OMEGA"/>
    <property type="match status" value="1"/>
</dbReference>
<dbReference type="AlphaFoldDB" id="A0A383XRF8"/>
<accession>A0A383XRF8</accession>
<dbReference type="InterPro" id="IPR003716">
    <property type="entry name" value="DNA-dir_RNA_pol_omega"/>
</dbReference>
<dbReference type="RefSeq" id="WP_109721016.1">
    <property type="nucleotide sequence ID" value="NZ_QEQK01000012.1"/>
</dbReference>
<evidence type="ECO:0000256" key="2">
    <source>
        <dbReference type="ARBA" id="ARBA00012418"/>
    </source>
</evidence>
<dbReference type="EC" id="2.7.7.6" evidence="2 11"/>
<keyword evidence="6 11" id="KW-0548">Nucleotidyltransferase</keyword>
<dbReference type="GO" id="GO:0003677">
    <property type="term" value="F:DNA binding"/>
    <property type="evidence" value="ECO:0007669"/>
    <property type="project" value="UniProtKB-UniRule"/>
</dbReference>
<evidence type="ECO:0000313" key="13">
    <source>
        <dbReference type="Proteomes" id="UP000251800"/>
    </source>
</evidence>
<dbReference type="EMBL" id="QEQK01000012">
    <property type="protein sequence ID" value="PWN55212.1"/>
    <property type="molecule type" value="Genomic_DNA"/>
</dbReference>
<evidence type="ECO:0000256" key="9">
    <source>
        <dbReference type="ARBA" id="ARBA00030998"/>
    </source>
</evidence>
<keyword evidence="4 11" id="KW-0240">DNA-directed RNA polymerase</keyword>
<dbReference type="HAMAP" id="MF_00366">
    <property type="entry name" value="RNApol_bact_RpoZ"/>
    <property type="match status" value="1"/>
</dbReference>
<dbReference type="InterPro" id="IPR006110">
    <property type="entry name" value="Pol_omega/Rpo6/RPB6"/>
</dbReference>
<evidence type="ECO:0000256" key="4">
    <source>
        <dbReference type="ARBA" id="ARBA00022478"/>
    </source>
</evidence>
<dbReference type="Pfam" id="PF01192">
    <property type="entry name" value="RNA_pol_Rpb6"/>
    <property type="match status" value="1"/>
</dbReference>
<evidence type="ECO:0000256" key="11">
    <source>
        <dbReference type="HAMAP-Rule" id="MF_00366"/>
    </source>
</evidence>
<evidence type="ECO:0000256" key="1">
    <source>
        <dbReference type="ARBA" id="ARBA00006711"/>
    </source>
</evidence>
<dbReference type="SUPFAM" id="SSF63562">
    <property type="entry name" value="RPB6/omega subunit-like"/>
    <property type="match status" value="1"/>
</dbReference>
<sequence length="87" mass="9529">MARVTVEDCLEQIPNQFQLTLVAAKRARMLARGAEPSIPWGTDKSTVVALREIGEGHVGESVLHEEDLPLIPRVKMELANLDPGPES</sequence>
<protein>
    <recommendedName>
        <fullName evidence="3 11">DNA-directed RNA polymerase subunit omega</fullName>
        <shortName evidence="11">RNAP omega subunit</shortName>
        <ecNumber evidence="2 11">2.7.7.6</ecNumber>
    </recommendedName>
    <alternativeName>
        <fullName evidence="9 11">RNA polymerase omega subunit</fullName>
    </alternativeName>
    <alternativeName>
        <fullName evidence="8 11">Transcriptase subunit omega</fullName>
    </alternativeName>
</protein>
<dbReference type="GO" id="GO:0003899">
    <property type="term" value="F:DNA-directed RNA polymerase activity"/>
    <property type="evidence" value="ECO:0007669"/>
    <property type="project" value="UniProtKB-UniRule"/>
</dbReference>
<dbReference type="Gene3D" id="3.90.940.10">
    <property type="match status" value="1"/>
</dbReference>
<dbReference type="PANTHER" id="PTHR34476:SF1">
    <property type="entry name" value="DNA-DIRECTED RNA POLYMERASE SUBUNIT OMEGA"/>
    <property type="match status" value="1"/>
</dbReference>
<dbReference type="NCBIfam" id="TIGR00690">
    <property type="entry name" value="rpoZ"/>
    <property type="match status" value="1"/>
</dbReference>
<evidence type="ECO:0000256" key="3">
    <source>
        <dbReference type="ARBA" id="ARBA00013725"/>
    </source>
</evidence>
<reference evidence="12 13" key="1">
    <citation type="submission" date="2018-05" db="EMBL/GenBank/DDBJ databases">
        <title>Abyssibacter profundi OUC007T gen. nov., sp. nov, a marine bacterium isolated from seawater of the Mariana Trench.</title>
        <authorList>
            <person name="Zhou S."/>
        </authorList>
    </citation>
    <scope>NUCLEOTIDE SEQUENCE [LARGE SCALE GENOMIC DNA]</scope>
    <source>
        <strain evidence="12 13">OUC007</strain>
    </source>
</reference>
<keyword evidence="7 11" id="KW-0804">Transcription</keyword>
<organism evidence="12 13">
    <name type="scientific">Abyssibacter profundi</name>
    <dbReference type="NCBI Taxonomy" id="2182787"/>
    <lineage>
        <taxon>Bacteria</taxon>
        <taxon>Pseudomonadati</taxon>
        <taxon>Pseudomonadota</taxon>
        <taxon>Gammaproteobacteria</taxon>
        <taxon>Chromatiales</taxon>
        <taxon>Oceanococcaceae</taxon>
        <taxon>Abyssibacter</taxon>
    </lineage>
</organism>
<dbReference type="Proteomes" id="UP000251800">
    <property type="component" value="Unassembled WGS sequence"/>
</dbReference>
<comment type="caution">
    <text evidence="12">The sequence shown here is derived from an EMBL/GenBank/DDBJ whole genome shotgun (WGS) entry which is preliminary data.</text>
</comment>
<comment type="function">
    <text evidence="11">Promotes RNA polymerase assembly. Latches the N- and C-terminal regions of the beta' subunit thereby facilitating its interaction with the beta and alpha subunits.</text>
</comment>
<keyword evidence="5 11" id="KW-0808">Transferase</keyword>